<dbReference type="Proteomes" id="UP001339883">
    <property type="component" value="Unassembled WGS sequence"/>
</dbReference>
<proteinExistence type="predicted"/>
<evidence type="ECO:0000313" key="2">
    <source>
        <dbReference type="Proteomes" id="UP001339883"/>
    </source>
</evidence>
<evidence type="ECO:0008006" key="3">
    <source>
        <dbReference type="Google" id="ProtNLM"/>
    </source>
</evidence>
<name>A0ABU6DWL3_9GAMM</name>
<organism evidence="1 2">
    <name type="scientific">Acinetobacter pollinis</name>
    <dbReference type="NCBI Taxonomy" id="2605270"/>
    <lineage>
        <taxon>Bacteria</taxon>
        <taxon>Pseudomonadati</taxon>
        <taxon>Pseudomonadota</taxon>
        <taxon>Gammaproteobacteria</taxon>
        <taxon>Moraxellales</taxon>
        <taxon>Moraxellaceae</taxon>
        <taxon>Acinetobacter</taxon>
    </lineage>
</organism>
<evidence type="ECO:0000313" key="1">
    <source>
        <dbReference type="EMBL" id="MEB5477818.1"/>
    </source>
</evidence>
<protein>
    <recommendedName>
        <fullName evidence="3">CHAT domain-containing protein</fullName>
    </recommendedName>
</protein>
<reference evidence="1 2" key="1">
    <citation type="submission" date="2019-08" db="EMBL/GenBank/DDBJ databases">
        <title>Five species of Acinetobacter isolated from floral nectar and animal pollinators.</title>
        <authorList>
            <person name="Hendry T.A."/>
        </authorList>
    </citation>
    <scope>NUCLEOTIDE SEQUENCE [LARGE SCALE GENOMIC DNA]</scope>
    <source>
        <strain evidence="1 2">MD18.27</strain>
    </source>
</reference>
<keyword evidence="2" id="KW-1185">Reference proteome</keyword>
<dbReference type="RefSeq" id="WP_325776194.1">
    <property type="nucleotide sequence ID" value="NZ_VTDN01000016.1"/>
</dbReference>
<dbReference type="EMBL" id="VTDN01000016">
    <property type="protein sequence ID" value="MEB5477818.1"/>
    <property type="molecule type" value="Genomic_DNA"/>
</dbReference>
<comment type="caution">
    <text evidence="1">The sequence shown here is derived from an EMBL/GenBank/DDBJ whole genome shotgun (WGS) entry which is preliminary data.</text>
</comment>
<accession>A0ABU6DWL3</accession>
<sequence length="816" mass="93650">MLKKLKTLLDSNDNSAESEYNILEQFQEIFTWLNSLNADEFRINHFELSELMHQEGSSICLPFLCKIIIDKLDLISNIITYDDNKKIVKKLSDDEFFEFITHCMSMQSSNEFRILDYRVPSPLAYSAEVILKTINDLLDHFALTPLEEENLPSDLATLGTFLGVSRELSKKEGVLYETYMQWESVLERLSRDGFQQLARDHAEEAIYCSIFDGHAEYGHYCRFSLACLQYNPIDAAIHGCLLVNSISSIRSVSKSFQFRLLNTIFIFFRNFNFFELAEIIFYKILSICDLEAYDEQKIHMAYLNLLLIQDPYKALLNANEYSKKNLDKIKFFGNASAVPWLALLCNLRILCSKDFPSCDGLITLEKHIEKTLADEQINSIRGMFLPDRKNTKNILINAFDKLHLTRNKSDHIHEVRRIQVIATRLLETSLESGDIEGIILAHRAMSDGSMAFELSKGLPFKQLIRHDSETLSKFKGKNSQYFHELKTILKNRQNYRYLWLGFLNQELYFILHDEGEFIAQGIIPNLKKMEILKWLNESLPDFGFIDSPKINNPFITREDIWFDESKNIREHLPKLYIPKTDKHTIVFCDTDMACFPHNLLLEPTESKSNQAICNPLSLDNYLNYNKLNINISKISVWAPLIENDTAILLAHGRLMQHIKSEEIILSEKLIPEFKHQTDLKVFICHGGRARNGGFTGLYPSDDKKYTSSSILGNGKVAILFVCHGGHIHSDIYAKSFQTLTKNLLLAGYETVIAPAWSLNVVIPGPWLEEFLNSLKLGSNIIDASLQANNKIKEIYPVESAWAAMHVFGNPNIAIAL</sequence>
<gene>
    <name evidence="1" type="ORF">I2F25_12325</name>
</gene>